<dbReference type="InterPro" id="IPR011992">
    <property type="entry name" value="EF-hand-dom_pair"/>
</dbReference>
<feature type="region of interest" description="Disordered" evidence="2">
    <location>
        <begin position="845"/>
        <end position="1014"/>
    </location>
</feature>
<dbReference type="SUPFAM" id="SSF47473">
    <property type="entry name" value="EF-hand"/>
    <property type="match status" value="2"/>
</dbReference>
<accession>A0AAU9JLN0</accession>
<comment type="caution">
    <text evidence="3">The sequence shown here is derived from an EMBL/GenBank/DDBJ whole genome shotgun (WGS) entry which is preliminary data.</text>
</comment>
<feature type="compositionally biased region" description="Basic and acidic residues" evidence="2">
    <location>
        <begin position="16"/>
        <end position="34"/>
    </location>
</feature>
<evidence type="ECO:0000256" key="1">
    <source>
        <dbReference type="SAM" id="Coils"/>
    </source>
</evidence>
<feature type="region of interest" description="Disordered" evidence="2">
    <location>
        <begin position="272"/>
        <end position="294"/>
    </location>
</feature>
<name>A0AAU9JLN0_9CILI</name>
<reference evidence="3" key="1">
    <citation type="submission" date="2021-09" db="EMBL/GenBank/DDBJ databases">
        <authorList>
            <consortium name="AG Swart"/>
            <person name="Singh M."/>
            <person name="Singh A."/>
            <person name="Seah K."/>
            <person name="Emmerich C."/>
        </authorList>
    </citation>
    <scope>NUCLEOTIDE SEQUENCE</scope>
    <source>
        <strain evidence="3">ATCC30299</strain>
    </source>
</reference>
<feature type="compositionally biased region" description="Basic and acidic residues" evidence="2">
    <location>
        <begin position="272"/>
        <end position="282"/>
    </location>
</feature>
<feature type="compositionally biased region" description="Low complexity" evidence="2">
    <location>
        <begin position="508"/>
        <end position="517"/>
    </location>
</feature>
<feature type="compositionally biased region" description="Polar residues" evidence="2">
    <location>
        <begin position="891"/>
        <end position="903"/>
    </location>
</feature>
<feature type="compositionally biased region" description="Basic and acidic residues" evidence="2">
    <location>
        <begin position="366"/>
        <end position="378"/>
    </location>
</feature>
<organism evidence="3 4">
    <name type="scientific">Blepharisma stoltei</name>
    <dbReference type="NCBI Taxonomy" id="1481888"/>
    <lineage>
        <taxon>Eukaryota</taxon>
        <taxon>Sar</taxon>
        <taxon>Alveolata</taxon>
        <taxon>Ciliophora</taxon>
        <taxon>Postciliodesmatophora</taxon>
        <taxon>Heterotrichea</taxon>
        <taxon>Heterotrichida</taxon>
        <taxon>Blepharismidae</taxon>
        <taxon>Blepharisma</taxon>
    </lineage>
</organism>
<evidence type="ECO:0000313" key="3">
    <source>
        <dbReference type="EMBL" id="CAG9327191.1"/>
    </source>
</evidence>
<feature type="coiled-coil region" evidence="1">
    <location>
        <begin position="163"/>
        <end position="197"/>
    </location>
</feature>
<keyword evidence="4" id="KW-1185">Reference proteome</keyword>
<feature type="compositionally biased region" description="Basic and acidic residues" evidence="2">
    <location>
        <begin position="518"/>
        <end position="536"/>
    </location>
</feature>
<protein>
    <submittedName>
        <fullName evidence="3">Uncharacterized protein</fullName>
    </submittedName>
</protein>
<dbReference type="EMBL" id="CAJZBQ010000043">
    <property type="protein sequence ID" value="CAG9327191.1"/>
    <property type="molecule type" value="Genomic_DNA"/>
</dbReference>
<feature type="region of interest" description="Disordered" evidence="2">
    <location>
        <begin position="1"/>
        <end position="71"/>
    </location>
</feature>
<keyword evidence="1" id="KW-0175">Coiled coil</keyword>
<evidence type="ECO:0000256" key="2">
    <source>
        <dbReference type="SAM" id="MobiDB-lite"/>
    </source>
</evidence>
<evidence type="ECO:0000313" key="4">
    <source>
        <dbReference type="Proteomes" id="UP001162131"/>
    </source>
</evidence>
<feature type="compositionally biased region" description="Acidic residues" evidence="2">
    <location>
        <begin position="954"/>
        <end position="972"/>
    </location>
</feature>
<dbReference type="Gene3D" id="1.10.238.10">
    <property type="entry name" value="EF-hand"/>
    <property type="match status" value="1"/>
</dbReference>
<dbReference type="Proteomes" id="UP001162131">
    <property type="component" value="Unassembled WGS sequence"/>
</dbReference>
<dbReference type="AlphaFoldDB" id="A0AAU9JLN0"/>
<proteinExistence type="predicted"/>
<sequence>MSFPQMKPDPKSPASHYDEEISKESDEHLFEKKVYRQSSNRPHSAKAADFQISKTSNRKTGRPISAHKQAQVSRLRGKTKRDSDVTFLARLRPRGIPMDKERLYEDNMALKLKMNMINEEMVKLRTKLNQYEREIIKRDDLIEELRNPAEKIPGQNIKQTHLVANLKQSIKELRMDLQAKDEEINKLKKNIKSTRSSEMEIEIQAYIDECTRLRHHLEEVMRQRDSPRSSQGFANAEDRNYQQEVQMNNLHNENQQLTKVLAEVQEEASRWKEKALENEKNKKNAAPKKGEANNLKNEIQKLKAQLDAGQKNLAVKEADLKMISEKSKKEAQDLVSKLEMSEEKIREQNLLIEQLRNQLSGQGKAENSKQNKMEESKVQPKKSKLKNPNKFLKKIHSILAKKKIDIETFSRLIDKKMTGTIDIDDFVSETKKIGKKIKKKHVEQALKEISDKGKIHLGKLIQYYENYEFEDKNSSSSSSDEEVEKQNNKENQKQANQPFPDKIDIEVPAASQAAPPKQKQEVKPQPKDSKPVEPKIKTVKPNQLSDTFKHISLRMQLHRLPKQSLMLALFESLPNKEKPITKPELSVLFERPPFSLTDKAEIDLISRFLLEPDDPEISQSQANILKSTPKEIVAKLGKNLEDWDIFTTEDEEDYDKQLALAINKNKVTLKEACKLYDDKETGVIKLSQFKDALKQADILFPSKLFAYMSLLFYSHNYELDSVPYRHFLKAYGSPMDGEEEYEEDEDISDEERAKVVRHYLGVMAQIMIKLKKTVKEVFKFDKNGLISPDNFIEGLQTLGMNNIEQDHVVLILEALQYEESENDVCISADELEEILVHYGVPALRDSERDQSSSRRSKTSSESSTGHIKKVSLLESPENYEYSEDSPEKANKNSVGISESSPFASLSGAEINKNPSGKSLPKNKKSEENSPNFKPSDKPGNKIGKISNLAQNLEKEEEEEYESDYAEDYEEQGSQDSSIVYKSSEEEMGAKSAGEVNESYGSEYEEEQSGSSVDV</sequence>
<feature type="coiled-coil region" evidence="1">
    <location>
        <begin position="100"/>
        <end position="134"/>
    </location>
</feature>
<feature type="region of interest" description="Disordered" evidence="2">
    <location>
        <begin position="359"/>
        <end position="385"/>
    </location>
</feature>
<gene>
    <name evidence="3" type="ORF">BSTOLATCC_MIC43231</name>
</gene>
<feature type="region of interest" description="Disordered" evidence="2">
    <location>
        <begin position="471"/>
        <end position="541"/>
    </location>
</feature>